<dbReference type="InterPro" id="IPR036444">
    <property type="entry name" value="PLipase_A2_dom_sf"/>
</dbReference>
<feature type="domain" description="Phospholipase A2-like central" evidence="9">
    <location>
        <begin position="56"/>
        <end position="151"/>
    </location>
</feature>
<dbReference type="GO" id="GO:0005576">
    <property type="term" value="C:extracellular region"/>
    <property type="evidence" value="ECO:0007669"/>
    <property type="project" value="UniProtKB-SubCell"/>
</dbReference>
<keyword evidence="5" id="KW-0442">Lipid degradation</keyword>
<feature type="signal peptide" evidence="8">
    <location>
        <begin position="1"/>
        <end position="20"/>
    </location>
</feature>
<organism evidence="10 11">
    <name type="scientific">Bicyclus anynana</name>
    <name type="common">Squinting bush brown butterfly</name>
    <dbReference type="NCBI Taxonomy" id="110368"/>
    <lineage>
        <taxon>Eukaryota</taxon>
        <taxon>Metazoa</taxon>
        <taxon>Ecdysozoa</taxon>
        <taxon>Arthropoda</taxon>
        <taxon>Hexapoda</taxon>
        <taxon>Insecta</taxon>
        <taxon>Pterygota</taxon>
        <taxon>Neoptera</taxon>
        <taxon>Endopterygota</taxon>
        <taxon>Lepidoptera</taxon>
        <taxon>Glossata</taxon>
        <taxon>Ditrysia</taxon>
        <taxon>Papilionoidea</taxon>
        <taxon>Nymphalidae</taxon>
        <taxon>Satyrinae</taxon>
        <taxon>Satyrini</taxon>
        <taxon>Mycalesina</taxon>
        <taxon>Bicyclus</taxon>
    </lineage>
</organism>
<dbReference type="GO" id="GO:0050482">
    <property type="term" value="P:arachidonate secretion"/>
    <property type="evidence" value="ECO:0007669"/>
    <property type="project" value="InterPro"/>
</dbReference>
<evidence type="ECO:0000256" key="3">
    <source>
        <dbReference type="ARBA" id="ARBA00013278"/>
    </source>
</evidence>
<evidence type="ECO:0000313" key="10">
    <source>
        <dbReference type="Proteomes" id="UP001652582"/>
    </source>
</evidence>
<dbReference type="OrthoDB" id="10059604at2759"/>
<name>A0A6J1NE54_BICAN</name>
<feature type="chain" id="PRO_5046724803" description="phospholipase A2" evidence="8">
    <location>
        <begin position="21"/>
        <end position="217"/>
    </location>
</feature>
<keyword evidence="4" id="KW-0964">Secreted</keyword>
<keyword evidence="10" id="KW-1185">Reference proteome</keyword>
<evidence type="ECO:0000256" key="1">
    <source>
        <dbReference type="ARBA" id="ARBA00001913"/>
    </source>
</evidence>
<reference evidence="11" key="1">
    <citation type="submission" date="2025-08" db="UniProtKB">
        <authorList>
            <consortium name="RefSeq"/>
        </authorList>
    </citation>
    <scope>IDENTIFICATION</scope>
</reference>
<comment type="cofactor">
    <cofactor evidence="1">
        <name>Ca(2+)</name>
        <dbReference type="ChEBI" id="CHEBI:29108"/>
    </cofactor>
</comment>
<dbReference type="GeneID" id="112051566"/>
<dbReference type="GO" id="GO:0046872">
    <property type="term" value="F:metal ion binding"/>
    <property type="evidence" value="ECO:0007669"/>
    <property type="project" value="UniProtKB-KW"/>
</dbReference>
<dbReference type="Gene3D" id="1.20.90.10">
    <property type="entry name" value="Phospholipase A2 domain"/>
    <property type="match status" value="1"/>
</dbReference>
<dbReference type="GO" id="GO:0004623">
    <property type="term" value="F:phospholipase A2 activity"/>
    <property type="evidence" value="ECO:0007669"/>
    <property type="project" value="UniProtKB-EC"/>
</dbReference>
<evidence type="ECO:0000313" key="11">
    <source>
        <dbReference type="RefSeq" id="XP_023946040.2"/>
    </source>
</evidence>
<dbReference type="CDD" id="cd04704">
    <property type="entry name" value="PLA2_bee_venom_like"/>
    <property type="match status" value="1"/>
</dbReference>
<dbReference type="PANTHER" id="PTHR12253">
    <property type="entry name" value="RH14732P"/>
    <property type="match status" value="1"/>
</dbReference>
<keyword evidence="8" id="KW-0732">Signal</keyword>
<dbReference type="KEGG" id="bany:112051566"/>
<dbReference type="GO" id="GO:0006644">
    <property type="term" value="P:phospholipid metabolic process"/>
    <property type="evidence" value="ECO:0007669"/>
    <property type="project" value="InterPro"/>
</dbReference>
<evidence type="ECO:0000256" key="2">
    <source>
        <dbReference type="ARBA" id="ARBA00004613"/>
    </source>
</evidence>
<dbReference type="SUPFAM" id="SSF48619">
    <property type="entry name" value="Phospholipase A2, PLA2"/>
    <property type="match status" value="1"/>
</dbReference>
<comment type="subcellular location">
    <subcellularLocation>
        <location evidence="2">Secreted</location>
    </subcellularLocation>
</comment>
<accession>A0A6J1NE54</accession>
<evidence type="ECO:0000256" key="4">
    <source>
        <dbReference type="ARBA" id="ARBA00022525"/>
    </source>
</evidence>
<dbReference type="AlphaFoldDB" id="A0A6J1NE54"/>
<gene>
    <name evidence="11" type="primary">LOC112051566</name>
</gene>
<evidence type="ECO:0000259" key="9">
    <source>
        <dbReference type="Pfam" id="PF05826"/>
    </source>
</evidence>
<dbReference type="GO" id="GO:0016042">
    <property type="term" value="P:lipid catabolic process"/>
    <property type="evidence" value="ECO:0007669"/>
    <property type="project" value="UniProtKB-KW"/>
</dbReference>
<proteinExistence type="predicted"/>
<dbReference type="Proteomes" id="UP001652582">
    <property type="component" value="Chromosome 8"/>
</dbReference>
<protein>
    <recommendedName>
        <fullName evidence="3">phospholipase A2</fullName>
        <ecNumber evidence="3">3.1.1.4</ecNumber>
    </recommendedName>
    <alternativeName>
        <fullName evidence="7">Phosphatidylcholine 2-acylhydrolase</fullName>
    </alternativeName>
</protein>
<evidence type="ECO:0000256" key="8">
    <source>
        <dbReference type="SAM" id="SignalP"/>
    </source>
</evidence>
<dbReference type="PROSITE" id="PS00118">
    <property type="entry name" value="PA2_HIS"/>
    <property type="match status" value="1"/>
</dbReference>
<dbReference type="Pfam" id="PF05826">
    <property type="entry name" value="Phospholip_A2_2"/>
    <property type="match status" value="1"/>
</dbReference>
<sequence length="217" mass="24801">MYFNSILVLFIISVCHKSQGWIFNDINTRLFEDNALDLDVDDLTPEDLARLRFSLIYPGTKWCGPGNIAEDYDDLGPSQAADACCRDHDNCAEYIAAGETKFNLTNNSYFTRLSCACDDNFRRCLRRADTKTSTTIGYMYFNVIGTKCYRKDHLVTGCKVQGGWLNTKCVEYSYDANSVKSYQWFDVPNFSSARLLAPTRLFSSRELLKLRESATRK</sequence>
<evidence type="ECO:0000256" key="5">
    <source>
        <dbReference type="ARBA" id="ARBA00022963"/>
    </source>
</evidence>
<evidence type="ECO:0000256" key="6">
    <source>
        <dbReference type="ARBA" id="ARBA00023098"/>
    </source>
</evidence>
<dbReference type="InterPro" id="IPR016090">
    <property type="entry name" value="PLA2-like_dom"/>
</dbReference>
<dbReference type="RefSeq" id="XP_023946040.2">
    <property type="nucleotide sequence ID" value="XM_024090272.2"/>
</dbReference>
<dbReference type="EC" id="3.1.1.4" evidence="3"/>
<evidence type="ECO:0000256" key="7">
    <source>
        <dbReference type="ARBA" id="ARBA00029903"/>
    </source>
</evidence>
<dbReference type="InterPro" id="IPR033113">
    <property type="entry name" value="PLA2_histidine"/>
</dbReference>
<keyword evidence="6" id="KW-0443">Lipid metabolism</keyword>